<dbReference type="GO" id="GO:0005737">
    <property type="term" value="C:cytoplasm"/>
    <property type="evidence" value="ECO:0007669"/>
    <property type="project" value="TreeGrafter"/>
</dbReference>
<accession>E8R4Z3</accession>
<dbReference type="Gene3D" id="3.40.30.10">
    <property type="entry name" value="Glutaredoxin"/>
    <property type="match status" value="1"/>
</dbReference>
<evidence type="ECO:0000313" key="6">
    <source>
        <dbReference type="Proteomes" id="UP000008631"/>
    </source>
</evidence>
<dbReference type="STRING" id="575540.Isop_2171"/>
<name>E8R4Z3_ISOPI</name>
<dbReference type="PANTHER" id="PTHR45694">
    <property type="entry name" value="GLUTAREDOXIN 2"/>
    <property type="match status" value="1"/>
</dbReference>
<dbReference type="HOGENOM" id="CLU_026126_7_3_0"/>
<reference evidence="5 6" key="2">
    <citation type="journal article" date="2011" name="Stand. Genomic Sci.">
        <title>Complete genome sequence of Isosphaera pallida type strain (IS1B).</title>
        <authorList>
            <consortium name="US DOE Joint Genome Institute (JGI-PGF)"/>
            <person name="Goker M."/>
            <person name="Cleland D."/>
            <person name="Saunders E."/>
            <person name="Lapidus A."/>
            <person name="Nolan M."/>
            <person name="Lucas S."/>
            <person name="Hammon N."/>
            <person name="Deshpande S."/>
            <person name="Cheng J.F."/>
            <person name="Tapia R."/>
            <person name="Han C."/>
            <person name="Goodwin L."/>
            <person name="Pitluck S."/>
            <person name="Liolios K."/>
            <person name="Pagani I."/>
            <person name="Ivanova N."/>
            <person name="Mavromatis K."/>
            <person name="Pati A."/>
            <person name="Chen A."/>
            <person name="Palaniappan K."/>
            <person name="Land M."/>
            <person name="Hauser L."/>
            <person name="Chang Y.J."/>
            <person name="Jeffries C.D."/>
            <person name="Detter J.C."/>
            <person name="Beck B."/>
            <person name="Woyke T."/>
            <person name="Bristow J."/>
            <person name="Eisen J.A."/>
            <person name="Markowitz V."/>
            <person name="Hugenholtz P."/>
            <person name="Kyrpides N.C."/>
            <person name="Klenk H.P."/>
        </authorList>
    </citation>
    <scope>NUCLEOTIDE SEQUENCE [LARGE SCALE GENOMIC DNA]</scope>
    <source>
        <strain evidence="6">ATCC 43644 / DSM 9630 / IS1B</strain>
    </source>
</reference>
<dbReference type="SUPFAM" id="SSF52833">
    <property type="entry name" value="Thioredoxin-like"/>
    <property type="match status" value="1"/>
</dbReference>
<dbReference type="Pfam" id="PF00462">
    <property type="entry name" value="Glutaredoxin"/>
    <property type="match status" value="1"/>
</dbReference>
<dbReference type="InterPro" id="IPR014025">
    <property type="entry name" value="Glutaredoxin_subgr"/>
</dbReference>
<dbReference type="Proteomes" id="UP000008631">
    <property type="component" value="Chromosome"/>
</dbReference>
<dbReference type="KEGG" id="ipa:Isop_2171"/>
<keyword evidence="6" id="KW-1185">Reference proteome</keyword>
<dbReference type="OrthoDB" id="9795531at2"/>
<dbReference type="InterPro" id="IPR036249">
    <property type="entry name" value="Thioredoxin-like_sf"/>
</dbReference>
<dbReference type="CDD" id="cd02066">
    <property type="entry name" value="GRX_family"/>
    <property type="match status" value="1"/>
</dbReference>
<dbReference type="AlphaFoldDB" id="E8R4Z3"/>
<organism evidence="5 6">
    <name type="scientific">Isosphaera pallida (strain ATCC 43644 / DSM 9630 / IS1B)</name>
    <dbReference type="NCBI Taxonomy" id="575540"/>
    <lineage>
        <taxon>Bacteria</taxon>
        <taxon>Pseudomonadati</taxon>
        <taxon>Planctomycetota</taxon>
        <taxon>Planctomycetia</taxon>
        <taxon>Isosphaerales</taxon>
        <taxon>Isosphaeraceae</taxon>
        <taxon>Isosphaera</taxon>
    </lineage>
</organism>
<dbReference type="RefSeq" id="WP_013565038.1">
    <property type="nucleotide sequence ID" value="NC_014962.1"/>
</dbReference>
<gene>
    <name evidence="5" type="ordered locus">Isop_2171</name>
</gene>
<evidence type="ECO:0000256" key="3">
    <source>
        <dbReference type="ARBA" id="ARBA00023284"/>
    </source>
</evidence>
<comment type="similarity">
    <text evidence="1">Belongs to the glutaredoxin family.</text>
</comment>
<dbReference type="eggNOG" id="COG0695">
    <property type="taxonomic scope" value="Bacteria"/>
</dbReference>
<dbReference type="PANTHER" id="PTHR45694:SF18">
    <property type="entry name" value="GLUTAREDOXIN-1-RELATED"/>
    <property type="match status" value="1"/>
</dbReference>
<feature type="domain" description="Glutaredoxin" evidence="4">
    <location>
        <begin position="5"/>
        <end position="65"/>
    </location>
</feature>
<sequence>MPKAVTIYVKPTCPFCISAIDLLRTLGVEPEVHDVSNNLELRKAVSESVGGWPTVPMIFLGEEFVGGYTDLRALHEQGRLTAKLS</sequence>
<keyword evidence="2" id="KW-1015">Disulfide bond</keyword>
<protein>
    <submittedName>
        <fullName evidence="5">Glutaredoxin</fullName>
    </submittedName>
</protein>
<evidence type="ECO:0000313" key="5">
    <source>
        <dbReference type="EMBL" id="ADV62750.1"/>
    </source>
</evidence>
<dbReference type="GO" id="GO:0015038">
    <property type="term" value="F:glutathione disulfide oxidoreductase activity"/>
    <property type="evidence" value="ECO:0007669"/>
    <property type="project" value="TreeGrafter"/>
</dbReference>
<dbReference type="InParanoid" id="E8R4Z3"/>
<dbReference type="InterPro" id="IPR002109">
    <property type="entry name" value="Glutaredoxin"/>
</dbReference>
<keyword evidence="3" id="KW-0676">Redox-active center</keyword>
<evidence type="ECO:0000256" key="2">
    <source>
        <dbReference type="ARBA" id="ARBA00023157"/>
    </source>
</evidence>
<dbReference type="InterPro" id="IPR011767">
    <property type="entry name" value="GLR_AS"/>
</dbReference>
<dbReference type="PROSITE" id="PS51354">
    <property type="entry name" value="GLUTAREDOXIN_2"/>
    <property type="match status" value="1"/>
</dbReference>
<dbReference type="GO" id="GO:0034599">
    <property type="term" value="P:cellular response to oxidative stress"/>
    <property type="evidence" value="ECO:0007669"/>
    <property type="project" value="TreeGrafter"/>
</dbReference>
<reference key="1">
    <citation type="submission" date="2010-11" db="EMBL/GenBank/DDBJ databases">
        <title>The complete sequence of chromosome of Isophaera pallida ATCC 43644.</title>
        <authorList>
            <consortium name="US DOE Joint Genome Institute (JGI-PGF)"/>
            <person name="Lucas S."/>
            <person name="Copeland A."/>
            <person name="Lapidus A."/>
            <person name="Bruce D."/>
            <person name="Goodwin L."/>
            <person name="Pitluck S."/>
            <person name="Kyrpides N."/>
            <person name="Mavromatis K."/>
            <person name="Pagani I."/>
            <person name="Ivanova N."/>
            <person name="Saunders E."/>
            <person name="Brettin T."/>
            <person name="Detter J.C."/>
            <person name="Han C."/>
            <person name="Tapia R."/>
            <person name="Land M."/>
            <person name="Hauser L."/>
            <person name="Markowitz V."/>
            <person name="Cheng J.-F."/>
            <person name="Hugenholtz P."/>
            <person name="Woyke T."/>
            <person name="Wu D."/>
            <person name="Eisen J.A."/>
        </authorList>
    </citation>
    <scope>NUCLEOTIDE SEQUENCE</scope>
    <source>
        <strain>ATCC 43644</strain>
    </source>
</reference>
<dbReference type="FunCoup" id="E8R4Z3">
    <property type="interactions" value="342"/>
</dbReference>
<evidence type="ECO:0000259" key="4">
    <source>
        <dbReference type="Pfam" id="PF00462"/>
    </source>
</evidence>
<dbReference type="PRINTS" id="PR00160">
    <property type="entry name" value="GLUTAREDOXIN"/>
</dbReference>
<dbReference type="EMBL" id="CP002353">
    <property type="protein sequence ID" value="ADV62750.1"/>
    <property type="molecule type" value="Genomic_DNA"/>
</dbReference>
<evidence type="ECO:0000256" key="1">
    <source>
        <dbReference type="ARBA" id="ARBA00007787"/>
    </source>
</evidence>
<proteinExistence type="inferred from homology"/>
<dbReference type="PROSITE" id="PS00195">
    <property type="entry name" value="GLUTAREDOXIN_1"/>
    <property type="match status" value="1"/>
</dbReference>